<keyword evidence="3" id="KW-1185">Reference proteome</keyword>
<gene>
    <name evidence="2" type="ORF">V1633_30180</name>
</gene>
<evidence type="ECO:0000313" key="2">
    <source>
        <dbReference type="EMBL" id="MEE6262756.1"/>
    </source>
</evidence>
<sequence>MTIDDDAQGWGLAEAIEALKADLAAAAVTRTSYPKFPVTSATIELKVVATRTKTGKAGFKVPFVQTELGGELSHNNEVVSTVTVQLGAPVDAQGNQVSISDSADQLKR</sequence>
<dbReference type="RefSeq" id="WP_331217696.1">
    <property type="nucleotide sequence ID" value="NZ_JAZGQK010000031.1"/>
</dbReference>
<dbReference type="Pfam" id="PF19631">
    <property type="entry name" value="Trypco2"/>
    <property type="match status" value="1"/>
</dbReference>
<evidence type="ECO:0000259" key="1">
    <source>
        <dbReference type="Pfam" id="PF19631"/>
    </source>
</evidence>
<evidence type="ECO:0000313" key="3">
    <source>
        <dbReference type="Proteomes" id="UP001332243"/>
    </source>
</evidence>
<reference evidence="2 3" key="1">
    <citation type="submission" date="2024-01" db="EMBL/GenBank/DDBJ databases">
        <title>Genome insights into Plantactinospora sonchi sp. nov.</title>
        <authorList>
            <person name="Wang L."/>
        </authorList>
    </citation>
    <scope>NUCLEOTIDE SEQUENCE [LARGE SCALE GENOMIC DNA]</scope>
    <source>
        <strain evidence="2 3">NEAU-QY2</strain>
    </source>
</reference>
<proteinExistence type="predicted"/>
<feature type="domain" description="Trypsin-co-occurring" evidence="1">
    <location>
        <begin position="10"/>
        <end position="86"/>
    </location>
</feature>
<dbReference type="Proteomes" id="UP001332243">
    <property type="component" value="Unassembled WGS sequence"/>
</dbReference>
<organism evidence="2 3">
    <name type="scientific">Plantactinospora sonchi</name>
    <dbReference type="NCBI Taxonomy" id="1544735"/>
    <lineage>
        <taxon>Bacteria</taxon>
        <taxon>Bacillati</taxon>
        <taxon>Actinomycetota</taxon>
        <taxon>Actinomycetes</taxon>
        <taxon>Micromonosporales</taxon>
        <taxon>Micromonosporaceae</taxon>
        <taxon>Plantactinospora</taxon>
    </lineage>
</organism>
<name>A0ABU7S1Z7_9ACTN</name>
<accession>A0ABU7S1Z7</accession>
<protein>
    <submittedName>
        <fullName evidence="2">Trypco2 family protein</fullName>
    </submittedName>
</protein>
<dbReference type="EMBL" id="JAZGQK010000031">
    <property type="protein sequence ID" value="MEE6262756.1"/>
    <property type="molecule type" value="Genomic_DNA"/>
</dbReference>
<comment type="caution">
    <text evidence="2">The sequence shown here is derived from an EMBL/GenBank/DDBJ whole genome shotgun (WGS) entry which is preliminary data.</text>
</comment>
<dbReference type="InterPro" id="IPR045608">
    <property type="entry name" value="Trypco2"/>
</dbReference>